<comment type="caution">
    <text evidence="2">The sequence shown here is derived from an EMBL/GenBank/DDBJ whole genome shotgun (WGS) entry which is preliminary data.</text>
</comment>
<evidence type="ECO:0000313" key="2">
    <source>
        <dbReference type="EMBL" id="NII41063.1"/>
    </source>
</evidence>
<keyword evidence="3" id="KW-1185">Reference proteome</keyword>
<dbReference type="Proteomes" id="UP001318300">
    <property type="component" value="Unassembled WGS sequence"/>
</dbReference>
<organism evidence="2 3">
    <name type="scientific">Curtobacterium salicis</name>
    <dbReference type="NCBI Taxonomy" id="1779862"/>
    <lineage>
        <taxon>Bacteria</taxon>
        <taxon>Bacillati</taxon>
        <taxon>Actinomycetota</taxon>
        <taxon>Actinomycetes</taxon>
        <taxon>Micrococcales</taxon>
        <taxon>Microbacteriaceae</taxon>
        <taxon>Curtobacterium</taxon>
    </lineage>
</organism>
<evidence type="ECO:0000313" key="3">
    <source>
        <dbReference type="Proteomes" id="UP001318300"/>
    </source>
</evidence>
<proteinExistence type="predicted"/>
<feature type="signal peptide" evidence="1">
    <location>
        <begin position="1"/>
        <end position="30"/>
    </location>
</feature>
<reference evidence="2 3" key="1">
    <citation type="submission" date="2020-03" db="EMBL/GenBank/DDBJ databases">
        <title>Above-ground endophytic microbial communities from plants in different locations in the United States.</title>
        <authorList>
            <person name="Frank C."/>
        </authorList>
    </citation>
    <scope>NUCLEOTIDE SEQUENCE [LARGE SCALE GENOMIC DNA]</scope>
    <source>
        <strain evidence="2 3">WW7</strain>
    </source>
</reference>
<feature type="chain" id="PRO_5045185224" evidence="1">
    <location>
        <begin position="31"/>
        <end position="141"/>
    </location>
</feature>
<gene>
    <name evidence="2" type="ORF">E9228_001699</name>
</gene>
<evidence type="ECO:0000256" key="1">
    <source>
        <dbReference type="SAM" id="SignalP"/>
    </source>
</evidence>
<dbReference type="EMBL" id="JAAOYO010000002">
    <property type="protein sequence ID" value="NII41063.1"/>
    <property type="molecule type" value="Genomic_DNA"/>
</dbReference>
<name>A0ABX0T804_9MICO</name>
<accession>A0ABX0T804</accession>
<protein>
    <submittedName>
        <fullName evidence="2">Uncharacterized protein</fullName>
    </submittedName>
</protein>
<dbReference type="RefSeq" id="WP_166780100.1">
    <property type="nucleotide sequence ID" value="NZ_JAAOYO010000002.1"/>
</dbReference>
<sequence length="141" mass="14282">MEKQSTTLIAAAGLALALGAPLVASIPANAAVQPSPTTSSSAVTTGIGAHVFSGGKLEITSSTIHDGVITVTGKSAFPDKDIEIAAGAGWVAVGKTDETGRFDVSLDVANSGGYEIRFGKRVTPTLFGKAYQALWYGTPVS</sequence>
<keyword evidence="1" id="KW-0732">Signal</keyword>